<feature type="region of interest" description="Disordered" evidence="1">
    <location>
        <begin position="226"/>
        <end position="296"/>
    </location>
</feature>
<protein>
    <submittedName>
        <fullName evidence="2">Uncharacterized protein</fullName>
    </submittedName>
</protein>
<proteinExistence type="predicted"/>
<feature type="region of interest" description="Disordered" evidence="1">
    <location>
        <begin position="368"/>
        <end position="423"/>
    </location>
</feature>
<dbReference type="EMBL" id="JADCUA010000012">
    <property type="protein sequence ID" value="KAH9835704.1"/>
    <property type="molecule type" value="Genomic_DNA"/>
</dbReference>
<dbReference type="RefSeq" id="XP_047778081.1">
    <property type="nucleotide sequence ID" value="XM_047926445.1"/>
</dbReference>
<feature type="region of interest" description="Disordered" evidence="1">
    <location>
        <begin position="16"/>
        <end position="37"/>
    </location>
</feature>
<reference evidence="2 3" key="1">
    <citation type="journal article" date="2021" name="Environ. Microbiol.">
        <title>Gene family expansions and transcriptome signatures uncover fungal adaptations to wood decay.</title>
        <authorList>
            <person name="Hage H."/>
            <person name="Miyauchi S."/>
            <person name="Viragh M."/>
            <person name="Drula E."/>
            <person name="Min B."/>
            <person name="Chaduli D."/>
            <person name="Navarro D."/>
            <person name="Favel A."/>
            <person name="Norest M."/>
            <person name="Lesage-Meessen L."/>
            <person name="Balint B."/>
            <person name="Merenyi Z."/>
            <person name="de Eugenio L."/>
            <person name="Morin E."/>
            <person name="Martinez A.T."/>
            <person name="Baldrian P."/>
            <person name="Stursova M."/>
            <person name="Martinez M.J."/>
            <person name="Novotny C."/>
            <person name="Magnuson J.K."/>
            <person name="Spatafora J.W."/>
            <person name="Maurice S."/>
            <person name="Pangilinan J."/>
            <person name="Andreopoulos W."/>
            <person name="LaButti K."/>
            <person name="Hundley H."/>
            <person name="Na H."/>
            <person name="Kuo A."/>
            <person name="Barry K."/>
            <person name="Lipzen A."/>
            <person name="Henrissat B."/>
            <person name="Riley R."/>
            <person name="Ahrendt S."/>
            <person name="Nagy L.G."/>
            <person name="Grigoriev I.V."/>
            <person name="Martin F."/>
            <person name="Rosso M.N."/>
        </authorList>
    </citation>
    <scope>NUCLEOTIDE SEQUENCE [LARGE SCALE GENOMIC DNA]</scope>
    <source>
        <strain evidence="2 3">CIRM-BRFM 1785</strain>
    </source>
</reference>
<organism evidence="2 3">
    <name type="scientific">Rhodofomes roseus</name>
    <dbReference type="NCBI Taxonomy" id="34475"/>
    <lineage>
        <taxon>Eukaryota</taxon>
        <taxon>Fungi</taxon>
        <taxon>Dikarya</taxon>
        <taxon>Basidiomycota</taxon>
        <taxon>Agaricomycotina</taxon>
        <taxon>Agaricomycetes</taxon>
        <taxon>Polyporales</taxon>
        <taxon>Rhodofomes</taxon>
    </lineage>
</organism>
<comment type="caution">
    <text evidence="2">The sequence shown here is derived from an EMBL/GenBank/DDBJ whole genome shotgun (WGS) entry which is preliminary data.</text>
</comment>
<keyword evidence="3" id="KW-1185">Reference proteome</keyword>
<evidence type="ECO:0000256" key="1">
    <source>
        <dbReference type="SAM" id="MobiDB-lite"/>
    </source>
</evidence>
<name>A0ABQ8KDI7_9APHY</name>
<dbReference type="Proteomes" id="UP000814176">
    <property type="component" value="Unassembled WGS sequence"/>
</dbReference>
<evidence type="ECO:0000313" key="3">
    <source>
        <dbReference type="Proteomes" id="UP000814176"/>
    </source>
</evidence>
<feature type="compositionally biased region" description="Low complexity" evidence="1">
    <location>
        <begin position="61"/>
        <end position="71"/>
    </location>
</feature>
<gene>
    <name evidence="2" type="ORF">C8Q71DRAFT_836440</name>
</gene>
<dbReference type="GeneID" id="72007177"/>
<accession>A0ABQ8KDI7</accession>
<feature type="region of interest" description="Disordered" evidence="1">
    <location>
        <begin position="54"/>
        <end position="76"/>
    </location>
</feature>
<sequence>MPLAIPAIPEIAISLASPEEPTSEPFSPFSPHFAPKSPTISLLQDDDAFRATLLSPPPTLSPRALSPLRPADQLAKGKGLERERFEALLKASRERNTAVGGGRKELDLRKEIAIKAHRSKQVERRALFLSKVQAPPSPTAAVTPKTPPESPAIFHYSLPSPGLDSPIAVFENLSPSELTGQQWVEQVDFRLPGKPIRIRSPALKTAPASKRKVLPSLDQITARLSSHAPDAGKDAPRASARLPSFLQSSRRSPLKAAPPVTQEVEVPTSKARPVLPHDVGRLHFPPRSPAPESKPTPFVIRSPKPCLPPDSPTLCQPPKLQITTTVVPRMNTTSPTEFSESNLLAFNGSADSREDTVRAMLSRLRRRTLPPIKASSDLGVPASPREDDEERKLRRRSAPPELQERDKARTGFEHPVLALPGAF</sequence>
<evidence type="ECO:0000313" key="2">
    <source>
        <dbReference type="EMBL" id="KAH9835704.1"/>
    </source>
</evidence>
<feature type="compositionally biased region" description="Basic and acidic residues" evidence="1">
    <location>
        <begin position="402"/>
        <end position="412"/>
    </location>
</feature>